<accession>A0A8T0WEW1</accession>
<dbReference type="InterPro" id="IPR037185">
    <property type="entry name" value="EmrE-like"/>
</dbReference>
<evidence type="ECO:0000313" key="8">
    <source>
        <dbReference type="EMBL" id="KAG2646420.1"/>
    </source>
</evidence>
<dbReference type="Proteomes" id="UP000823388">
    <property type="component" value="Chromosome 2K"/>
</dbReference>
<name>A0A8T0WEW1_PANVG</name>
<feature type="transmembrane region" description="Helical" evidence="6">
    <location>
        <begin position="95"/>
        <end position="115"/>
    </location>
</feature>
<feature type="transmembrane region" description="Helical" evidence="6">
    <location>
        <begin position="71"/>
        <end position="88"/>
    </location>
</feature>
<gene>
    <name evidence="8" type="ORF">PVAP13_2KG508500</name>
</gene>
<evidence type="ECO:0000256" key="5">
    <source>
        <dbReference type="SAM" id="MobiDB-lite"/>
    </source>
</evidence>
<sequence>MEAEKKPPAVSDVGAWAMNVVSSVGIIMANKQLMSSSGYAFAFGTPLRACSTPLLPIWNPDPPALGESADLMGRVWLLLLLLFFLLCLRMRAATTLTGFHFTVTALVGWISNATGYSVSKPVPLWELVWFSLVANTSITGMNLSLMLNSVGFYQISKLSMIPVVCLMEWVLNSKLYTTKVISAVVVVAAGVGICTVTDVEVNAKGFLCACVAVFCTSLQQITIGSFQKKYNIGSFELLSKTAPIQAISLIILGPFVDYYLNGRSLLNYNFSGGATFFILLSCSLAVFCNMSQYLCIGRFSATSFQVLGHMKTVCVLILGWILFDSALTVKNILGMLLAVMGMVVYSWAMESEKKAATPIPRNKSDMLDGEDVPLKARVSGLPPVDLEEGEMKS</sequence>
<feature type="transmembrane region" description="Helical" evidence="6">
    <location>
        <begin position="127"/>
        <end position="147"/>
    </location>
</feature>
<evidence type="ECO:0000313" key="9">
    <source>
        <dbReference type="Proteomes" id="UP000823388"/>
    </source>
</evidence>
<dbReference type="PANTHER" id="PTHR11132">
    <property type="entry name" value="SOLUTE CARRIER FAMILY 35"/>
    <property type="match status" value="1"/>
</dbReference>
<evidence type="ECO:0000256" key="4">
    <source>
        <dbReference type="ARBA" id="ARBA00023136"/>
    </source>
</evidence>
<keyword evidence="2 6" id="KW-0812">Transmembrane</keyword>
<dbReference type="Pfam" id="PF03151">
    <property type="entry name" value="TPT"/>
    <property type="match status" value="1"/>
</dbReference>
<keyword evidence="3 6" id="KW-1133">Transmembrane helix</keyword>
<feature type="transmembrane region" description="Helical" evidence="6">
    <location>
        <begin position="299"/>
        <end position="323"/>
    </location>
</feature>
<dbReference type="InterPro" id="IPR050186">
    <property type="entry name" value="TPT_transporter"/>
</dbReference>
<feature type="transmembrane region" description="Helical" evidence="6">
    <location>
        <begin position="268"/>
        <end position="287"/>
    </location>
</feature>
<dbReference type="SUPFAM" id="SSF103481">
    <property type="entry name" value="Multidrug resistance efflux transporter EmrE"/>
    <property type="match status" value="1"/>
</dbReference>
<dbReference type="InterPro" id="IPR004853">
    <property type="entry name" value="Sugar_P_trans_dom"/>
</dbReference>
<evidence type="ECO:0000256" key="1">
    <source>
        <dbReference type="ARBA" id="ARBA00004141"/>
    </source>
</evidence>
<evidence type="ECO:0000256" key="3">
    <source>
        <dbReference type="ARBA" id="ARBA00022989"/>
    </source>
</evidence>
<keyword evidence="4 6" id="KW-0472">Membrane</keyword>
<reference evidence="8 9" key="1">
    <citation type="submission" date="2020-05" db="EMBL/GenBank/DDBJ databases">
        <title>WGS assembly of Panicum virgatum.</title>
        <authorList>
            <person name="Lovell J.T."/>
            <person name="Jenkins J."/>
            <person name="Shu S."/>
            <person name="Juenger T.E."/>
            <person name="Schmutz J."/>
        </authorList>
    </citation>
    <scope>NUCLEOTIDE SEQUENCE [LARGE SCALE GENOMIC DNA]</scope>
    <source>
        <strain evidence="9">cv. AP13</strain>
    </source>
</reference>
<evidence type="ECO:0000259" key="7">
    <source>
        <dbReference type="Pfam" id="PF03151"/>
    </source>
</evidence>
<evidence type="ECO:0000256" key="6">
    <source>
        <dbReference type="SAM" id="Phobius"/>
    </source>
</evidence>
<evidence type="ECO:0000256" key="2">
    <source>
        <dbReference type="ARBA" id="ARBA00022692"/>
    </source>
</evidence>
<feature type="transmembrane region" description="Helical" evidence="6">
    <location>
        <begin position="329"/>
        <end position="348"/>
    </location>
</feature>
<protein>
    <recommendedName>
        <fullName evidence="7">Sugar phosphate transporter domain-containing protein</fullName>
    </recommendedName>
</protein>
<comment type="caution">
    <text evidence="8">The sequence shown here is derived from an EMBL/GenBank/DDBJ whole genome shotgun (WGS) entry which is preliminary data.</text>
</comment>
<comment type="subcellular location">
    <subcellularLocation>
        <location evidence="1">Membrane</location>
        <topology evidence="1">Multi-pass membrane protein</topology>
    </subcellularLocation>
</comment>
<dbReference type="AlphaFoldDB" id="A0A8T0WEW1"/>
<feature type="domain" description="Sugar phosphate transporter" evidence="7">
    <location>
        <begin position="99"/>
        <end position="346"/>
    </location>
</feature>
<proteinExistence type="predicted"/>
<organism evidence="8 9">
    <name type="scientific">Panicum virgatum</name>
    <name type="common">Blackwell switchgrass</name>
    <dbReference type="NCBI Taxonomy" id="38727"/>
    <lineage>
        <taxon>Eukaryota</taxon>
        <taxon>Viridiplantae</taxon>
        <taxon>Streptophyta</taxon>
        <taxon>Embryophyta</taxon>
        <taxon>Tracheophyta</taxon>
        <taxon>Spermatophyta</taxon>
        <taxon>Magnoliopsida</taxon>
        <taxon>Liliopsida</taxon>
        <taxon>Poales</taxon>
        <taxon>Poaceae</taxon>
        <taxon>PACMAD clade</taxon>
        <taxon>Panicoideae</taxon>
        <taxon>Panicodae</taxon>
        <taxon>Paniceae</taxon>
        <taxon>Panicinae</taxon>
        <taxon>Panicum</taxon>
        <taxon>Panicum sect. Hiantes</taxon>
    </lineage>
</organism>
<keyword evidence="9" id="KW-1185">Reference proteome</keyword>
<feature type="region of interest" description="Disordered" evidence="5">
    <location>
        <begin position="356"/>
        <end position="393"/>
    </location>
</feature>
<dbReference type="EMBL" id="CM029039">
    <property type="protein sequence ID" value="KAG2646420.1"/>
    <property type="molecule type" value="Genomic_DNA"/>
</dbReference>
<dbReference type="GO" id="GO:0016020">
    <property type="term" value="C:membrane"/>
    <property type="evidence" value="ECO:0007669"/>
    <property type="project" value="UniProtKB-SubCell"/>
</dbReference>